<dbReference type="InterPro" id="IPR052075">
    <property type="entry name" value="Heme_exporter_D"/>
</dbReference>
<dbReference type="GO" id="GO:0005886">
    <property type="term" value="C:plasma membrane"/>
    <property type="evidence" value="ECO:0007669"/>
    <property type="project" value="UniProtKB-SubCell"/>
</dbReference>
<accession>A0A3S4UT59</accession>
<evidence type="ECO:0000256" key="6">
    <source>
        <dbReference type="ARBA" id="ARBA00022475"/>
    </source>
</evidence>
<evidence type="ECO:0000256" key="1">
    <source>
        <dbReference type="ARBA" id="ARBA00002442"/>
    </source>
</evidence>
<dbReference type="GO" id="GO:1903607">
    <property type="term" value="P:cytochrome c biosynthetic process"/>
    <property type="evidence" value="ECO:0007669"/>
    <property type="project" value="TreeGrafter"/>
</dbReference>
<keyword evidence="7 12" id="KW-0997">Cell inner membrane</keyword>
<evidence type="ECO:0000313" key="13">
    <source>
        <dbReference type="EMBL" id="VEG12400.1"/>
    </source>
</evidence>
<sequence>MGAAAAFASRWRVIMTPYFANFADFIAMGGHAFYVWLCYGFVFLAVVGMIVYAKAERNMVLKKLKKRQPNKRLTNKQRRAN</sequence>
<comment type="similarity">
    <text evidence="3 12">Belongs to the CcmD/CycX/HelD family.</text>
</comment>
<evidence type="ECO:0000313" key="14">
    <source>
        <dbReference type="Proteomes" id="UP000274100"/>
    </source>
</evidence>
<evidence type="ECO:0000256" key="8">
    <source>
        <dbReference type="ARBA" id="ARBA00022692"/>
    </source>
</evidence>
<evidence type="ECO:0000256" key="11">
    <source>
        <dbReference type="ARBA" id="ARBA00023136"/>
    </source>
</evidence>
<protein>
    <recommendedName>
        <fullName evidence="4 12">Heme exporter protein D</fullName>
    </recommendedName>
</protein>
<evidence type="ECO:0000256" key="4">
    <source>
        <dbReference type="ARBA" id="ARBA00016461"/>
    </source>
</evidence>
<evidence type="ECO:0000256" key="10">
    <source>
        <dbReference type="ARBA" id="ARBA00022989"/>
    </source>
</evidence>
<comment type="function">
    <text evidence="1 12">Required for the export of heme to the periplasm for the biogenesis of c-type cytochromes.</text>
</comment>
<dbReference type="InterPro" id="IPR007078">
    <property type="entry name" value="Haem_export_protD_CcmD"/>
</dbReference>
<keyword evidence="6 12" id="KW-1003">Cell membrane</keyword>
<dbReference type="KEGG" id="mcun:NCTC10297_00322"/>
<evidence type="ECO:0000256" key="12">
    <source>
        <dbReference type="RuleBase" id="RU363101"/>
    </source>
</evidence>
<evidence type="ECO:0000256" key="9">
    <source>
        <dbReference type="ARBA" id="ARBA00022748"/>
    </source>
</evidence>
<dbReference type="PANTHER" id="PTHR37531">
    <property type="entry name" value="HEME EXPORTER PROTEIN D"/>
    <property type="match status" value="1"/>
</dbReference>
<comment type="subcellular location">
    <subcellularLocation>
        <location evidence="2 12">Cell inner membrane</location>
        <topology evidence="2 12">Single-pass membrane protein</topology>
    </subcellularLocation>
</comment>
<evidence type="ECO:0000256" key="3">
    <source>
        <dbReference type="ARBA" id="ARBA00008741"/>
    </source>
</evidence>
<keyword evidence="9 12" id="KW-0201">Cytochrome c-type biogenesis</keyword>
<keyword evidence="5 12" id="KW-0813">Transport</keyword>
<keyword evidence="10 12" id="KW-1133">Transmembrane helix</keyword>
<dbReference type="PANTHER" id="PTHR37531:SF1">
    <property type="entry name" value="HEME EXPORTER PROTEIN D"/>
    <property type="match status" value="1"/>
</dbReference>
<reference evidence="13 14" key="1">
    <citation type="submission" date="2018-12" db="EMBL/GenBank/DDBJ databases">
        <authorList>
            <consortium name="Pathogen Informatics"/>
        </authorList>
    </citation>
    <scope>NUCLEOTIDE SEQUENCE [LARGE SCALE GENOMIC DNA]</scope>
    <source>
        <strain evidence="13 14">NCTC10297</strain>
    </source>
</reference>
<gene>
    <name evidence="13" type="primary">ccmD</name>
    <name evidence="13" type="ORF">NCTC10297_00322</name>
</gene>
<evidence type="ECO:0000256" key="2">
    <source>
        <dbReference type="ARBA" id="ARBA00004377"/>
    </source>
</evidence>
<dbReference type="NCBIfam" id="TIGR03141">
    <property type="entry name" value="cytochro_ccmD"/>
    <property type="match status" value="1"/>
</dbReference>
<dbReference type="GO" id="GO:0017004">
    <property type="term" value="P:cytochrome complex assembly"/>
    <property type="evidence" value="ECO:0007669"/>
    <property type="project" value="UniProtKB-KW"/>
</dbReference>
<name>A0A3S4UT59_9GAMM</name>
<dbReference type="Proteomes" id="UP000274100">
    <property type="component" value="Chromosome"/>
</dbReference>
<feature type="transmembrane region" description="Helical" evidence="12">
    <location>
        <begin position="33"/>
        <end position="53"/>
    </location>
</feature>
<dbReference type="EMBL" id="LR134343">
    <property type="protein sequence ID" value="VEG12400.1"/>
    <property type="molecule type" value="Genomic_DNA"/>
</dbReference>
<keyword evidence="11 12" id="KW-0472">Membrane</keyword>
<dbReference type="Pfam" id="PF04995">
    <property type="entry name" value="CcmD"/>
    <property type="match status" value="1"/>
</dbReference>
<keyword evidence="8 12" id="KW-0812">Transmembrane</keyword>
<dbReference type="AlphaFoldDB" id="A0A3S4UT59"/>
<evidence type="ECO:0000256" key="5">
    <source>
        <dbReference type="ARBA" id="ARBA00022448"/>
    </source>
</evidence>
<evidence type="ECO:0000256" key="7">
    <source>
        <dbReference type="ARBA" id="ARBA00022519"/>
    </source>
</evidence>
<organism evidence="13 14">
    <name type="scientific">Moraxella cuniculi</name>
    <dbReference type="NCBI Taxonomy" id="34061"/>
    <lineage>
        <taxon>Bacteria</taxon>
        <taxon>Pseudomonadati</taxon>
        <taxon>Pseudomonadota</taxon>
        <taxon>Gammaproteobacteria</taxon>
        <taxon>Moraxellales</taxon>
        <taxon>Moraxellaceae</taxon>
        <taxon>Moraxella</taxon>
    </lineage>
</organism>
<dbReference type="GO" id="GO:0015886">
    <property type="term" value="P:heme transport"/>
    <property type="evidence" value="ECO:0007669"/>
    <property type="project" value="InterPro"/>
</dbReference>
<proteinExistence type="inferred from homology"/>